<reference evidence="1" key="1">
    <citation type="submission" date="2021-01" db="EMBL/GenBank/DDBJ databases">
        <authorList>
            <person name="Lovell J.T."/>
            <person name="Bentley N."/>
            <person name="Bhattarai G."/>
            <person name="Jenkins J.W."/>
            <person name="Sreedasyam A."/>
            <person name="Alarcon Y."/>
            <person name="Bock C."/>
            <person name="Boston L."/>
            <person name="Carlson J."/>
            <person name="Cervantes K."/>
            <person name="Clermont K."/>
            <person name="Krom N."/>
            <person name="Kubenka K."/>
            <person name="Mamidi S."/>
            <person name="Mattison C."/>
            <person name="Monteros M."/>
            <person name="Pisani C."/>
            <person name="Plott C."/>
            <person name="Rajasekar S."/>
            <person name="Rhein H.S."/>
            <person name="Rohla C."/>
            <person name="Song M."/>
            <person name="Hilaire R.S."/>
            <person name="Shu S."/>
            <person name="Wells L."/>
            <person name="Wang X."/>
            <person name="Webber J."/>
            <person name="Heerema R.J."/>
            <person name="Klein P."/>
            <person name="Conner P."/>
            <person name="Grauke L."/>
            <person name="Grimwood J."/>
            <person name="Schmutz J."/>
            <person name="Randall J.J."/>
        </authorList>
    </citation>
    <scope>NUCLEOTIDE SEQUENCE</scope>
    <source>
        <tissue evidence="1">Leaf</tissue>
    </source>
</reference>
<sequence length="131" mass="14317">MARSNQFQHHHSHYYRQKSMCCSSENMTKYLTNYQIVGWASGASLEHIKPSLSTKTASDSSNFPPNFGSITPRIAPTLHFCHTQSTSMNSSDDALELMGLLPHATSSNRAPKAKTSELVVALPMCVSSGAK</sequence>
<evidence type="ECO:0000313" key="1">
    <source>
        <dbReference type="EMBL" id="KAG6730240.1"/>
    </source>
</evidence>
<name>A0A922G0H5_CARIL</name>
<dbReference type="Proteomes" id="UP000811246">
    <property type="component" value="Chromosome 1"/>
</dbReference>
<gene>
    <name evidence="1" type="ORF">I3842_01G070600</name>
</gene>
<dbReference type="AlphaFoldDB" id="A0A922G0H5"/>
<organism evidence="1 2">
    <name type="scientific">Carya illinoinensis</name>
    <name type="common">Pecan</name>
    <dbReference type="NCBI Taxonomy" id="32201"/>
    <lineage>
        <taxon>Eukaryota</taxon>
        <taxon>Viridiplantae</taxon>
        <taxon>Streptophyta</taxon>
        <taxon>Embryophyta</taxon>
        <taxon>Tracheophyta</taxon>
        <taxon>Spermatophyta</taxon>
        <taxon>Magnoliopsida</taxon>
        <taxon>eudicotyledons</taxon>
        <taxon>Gunneridae</taxon>
        <taxon>Pentapetalae</taxon>
        <taxon>rosids</taxon>
        <taxon>fabids</taxon>
        <taxon>Fagales</taxon>
        <taxon>Juglandaceae</taxon>
        <taxon>Carya</taxon>
    </lineage>
</organism>
<protein>
    <submittedName>
        <fullName evidence="1">Uncharacterized protein</fullName>
    </submittedName>
</protein>
<evidence type="ECO:0000313" key="2">
    <source>
        <dbReference type="Proteomes" id="UP000811246"/>
    </source>
</evidence>
<dbReference type="EMBL" id="CM031825">
    <property type="protein sequence ID" value="KAG6730240.1"/>
    <property type="molecule type" value="Genomic_DNA"/>
</dbReference>
<proteinExistence type="predicted"/>
<comment type="caution">
    <text evidence="1">The sequence shown here is derived from an EMBL/GenBank/DDBJ whole genome shotgun (WGS) entry which is preliminary data.</text>
</comment>
<accession>A0A922G0H5</accession>